<organism evidence="1 2">
    <name type="scientific">Candidatus Nealsonbacteria bacterium CG23_combo_of_CG06-09_8_20_14_all_40_13</name>
    <dbReference type="NCBI Taxonomy" id="1974724"/>
    <lineage>
        <taxon>Bacteria</taxon>
        <taxon>Candidatus Nealsoniibacteriota</taxon>
    </lineage>
</organism>
<name>A0A2G9YRU6_9BACT</name>
<reference evidence="1 2" key="1">
    <citation type="submission" date="2017-09" db="EMBL/GenBank/DDBJ databases">
        <title>Depth-based differentiation of microbial function through sediment-hosted aquifers and enrichment of novel symbionts in the deep terrestrial subsurface.</title>
        <authorList>
            <person name="Probst A.J."/>
            <person name="Ladd B."/>
            <person name="Jarett J.K."/>
            <person name="Geller-Mcgrath D.E."/>
            <person name="Sieber C.M."/>
            <person name="Emerson J.B."/>
            <person name="Anantharaman K."/>
            <person name="Thomas B.C."/>
            <person name="Malmstrom R."/>
            <person name="Stieglmeier M."/>
            <person name="Klingl A."/>
            <person name="Woyke T."/>
            <person name="Ryan C.M."/>
            <person name="Banfield J.F."/>
        </authorList>
    </citation>
    <scope>NUCLEOTIDE SEQUENCE [LARGE SCALE GENOMIC DNA]</scope>
    <source>
        <strain evidence="1">CG23_combo_of_CG06-09_8_20_14_all_40_13</strain>
    </source>
</reference>
<comment type="caution">
    <text evidence="1">The sequence shown here is derived from an EMBL/GenBank/DDBJ whole genome shotgun (WGS) entry which is preliminary data.</text>
</comment>
<feature type="non-terminal residue" evidence="1">
    <location>
        <position position="1"/>
    </location>
</feature>
<evidence type="ECO:0000313" key="2">
    <source>
        <dbReference type="Proteomes" id="UP000231567"/>
    </source>
</evidence>
<dbReference type="PANTHER" id="PTHR34819">
    <property type="entry name" value="LARGE CYSTEINE-RICH PERIPLASMIC PROTEIN OMCB"/>
    <property type="match status" value="1"/>
</dbReference>
<dbReference type="InterPro" id="IPR051172">
    <property type="entry name" value="Chlamydia_OmcB"/>
</dbReference>
<dbReference type="NCBIfam" id="TIGR01451">
    <property type="entry name" value="B_ant_repeat"/>
    <property type="match status" value="1"/>
</dbReference>
<dbReference type="InterPro" id="IPR047589">
    <property type="entry name" value="DUF11_rpt"/>
</dbReference>
<dbReference type="AlphaFoldDB" id="A0A2G9YRU6"/>
<gene>
    <name evidence="1" type="ORF">COX39_00360</name>
</gene>
<evidence type="ECO:0000313" key="1">
    <source>
        <dbReference type="EMBL" id="PIP21912.1"/>
    </source>
</evidence>
<dbReference type="Proteomes" id="UP000231567">
    <property type="component" value="Unassembled WGS sequence"/>
</dbReference>
<sequence length="535" mass="57440">GDLTIAASGTITIIAQVKPDLAVGNYTLANSATLSASNAPSISAQVQTSVSVVQPGAPELRIKKYVSADGQNWFNFSENQQILQTTPGTQLTFKILVWNVGQSDATAVRVSDDVTVGNTNYYINISPFEGNYGTVSATANNVEATAISHSFNATVNPVGFPVGDTQIMNVAQIVSNEQDVNIGLASSTKTIVTVGLPPQAVVVLSKSAFNETQNVDATAVRAHPSDIIAYTLTLQNTGNAEALNYPISDDIIDILEYADVIFYGGGTVSNGVITYSSVNITPSQIVNKTFKIQVKNPLSDNPQDGFHFDMVMYNFFGNSMVIYLERPPVLPAEIRFDKFVRDLTRGETSSVKENVANPGDILEYKLWFKNTGTGTALQVRLFDVLPASTSLVPGSIFMFKDVQQIPLSNLTADWVTIGDLGPGQEAYITFKVNTSSMLAHTAVLTNRAYFSALGLEAIMAQASTTIEVPVIKGEPQPPQVYPPTAILPRAPVPKALPPTGPGFIATATMFALSMGGFIYSRKREKLIELPFTAFN</sequence>
<proteinExistence type="predicted"/>
<protein>
    <submittedName>
        <fullName evidence="1">Uncharacterized protein</fullName>
    </submittedName>
</protein>
<dbReference type="EMBL" id="PCRM01000008">
    <property type="protein sequence ID" value="PIP21912.1"/>
    <property type="molecule type" value="Genomic_DNA"/>
</dbReference>
<accession>A0A2G9YRU6</accession>